<dbReference type="SUPFAM" id="SSF54791">
    <property type="entry name" value="Eukaryotic type KH-domain (KH-domain type I)"/>
    <property type="match status" value="2"/>
</dbReference>
<dbReference type="EMBL" id="JAPXFL010000006">
    <property type="protein sequence ID" value="KAK9505694.1"/>
    <property type="molecule type" value="Genomic_DNA"/>
</dbReference>
<dbReference type="Pfam" id="PF24234">
    <property type="entry name" value="KH_BICC1_1st"/>
    <property type="match status" value="1"/>
</dbReference>
<comment type="similarity">
    <text evidence="1">Belongs to the BicC family.</text>
</comment>
<dbReference type="SUPFAM" id="SSF47769">
    <property type="entry name" value="SAM/Pointed domain"/>
    <property type="match status" value="1"/>
</dbReference>
<dbReference type="InterPro" id="IPR036612">
    <property type="entry name" value="KH_dom_type_1_sf"/>
</dbReference>
<dbReference type="InterPro" id="IPR013761">
    <property type="entry name" value="SAM/pointed_sf"/>
</dbReference>
<keyword evidence="2" id="KW-0677">Repeat</keyword>
<dbReference type="InterPro" id="IPR047554">
    <property type="entry name" value="BICC1_KH-I_rpt2"/>
</dbReference>
<dbReference type="PANTHER" id="PTHR10627:SF69">
    <property type="entry name" value="PROTEIN BICAUDAL C"/>
    <property type="match status" value="1"/>
</dbReference>
<comment type="caution">
    <text evidence="6">The sequence shown here is derived from an EMBL/GenBank/DDBJ whole genome shotgun (WGS) entry which is preliminary data.</text>
</comment>
<evidence type="ECO:0000313" key="7">
    <source>
        <dbReference type="Proteomes" id="UP001461498"/>
    </source>
</evidence>
<evidence type="ECO:0000256" key="4">
    <source>
        <dbReference type="SAM" id="MobiDB-lite"/>
    </source>
</evidence>
<keyword evidence="7" id="KW-1185">Reference proteome</keyword>
<organism evidence="6 7">
    <name type="scientific">Rhynocoris fuscipes</name>
    <dbReference type="NCBI Taxonomy" id="488301"/>
    <lineage>
        <taxon>Eukaryota</taxon>
        <taxon>Metazoa</taxon>
        <taxon>Ecdysozoa</taxon>
        <taxon>Arthropoda</taxon>
        <taxon>Hexapoda</taxon>
        <taxon>Insecta</taxon>
        <taxon>Pterygota</taxon>
        <taxon>Neoptera</taxon>
        <taxon>Paraneoptera</taxon>
        <taxon>Hemiptera</taxon>
        <taxon>Heteroptera</taxon>
        <taxon>Panheteroptera</taxon>
        <taxon>Cimicomorpha</taxon>
        <taxon>Reduviidae</taxon>
        <taxon>Harpactorinae</taxon>
        <taxon>Harpactorini</taxon>
        <taxon>Rhynocoris</taxon>
    </lineage>
</organism>
<evidence type="ECO:0000256" key="1">
    <source>
        <dbReference type="ARBA" id="ARBA00007662"/>
    </source>
</evidence>
<reference evidence="6 7" key="1">
    <citation type="submission" date="2022-12" db="EMBL/GenBank/DDBJ databases">
        <title>Chromosome-level genome assembly of true bugs.</title>
        <authorList>
            <person name="Ma L."/>
            <person name="Li H."/>
        </authorList>
    </citation>
    <scope>NUCLEOTIDE SEQUENCE [LARGE SCALE GENOMIC DNA]</scope>
    <source>
        <strain evidence="6">Lab_2022b</strain>
    </source>
</reference>
<proteinExistence type="inferred from homology"/>
<feature type="domain" description="SAM" evidence="5">
    <location>
        <begin position="691"/>
        <end position="754"/>
    </location>
</feature>
<protein>
    <recommendedName>
        <fullName evidence="5">SAM domain-containing protein</fullName>
    </recommendedName>
</protein>
<dbReference type="InterPro" id="IPR004088">
    <property type="entry name" value="KH_dom_type_1"/>
</dbReference>
<name>A0AAW1D6R9_9HEMI</name>
<dbReference type="GO" id="GO:0005737">
    <property type="term" value="C:cytoplasm"/>
    <property type="evidence" value="ECO:0007669"/>
    <property type="project" value="TreeGrafter"/>
</dbReference>
<dbReference type="Pfam" id="PF22985">
    <property type="entry name" value="KH_BICC1"/>
    <property type="match status" value="2"/>
</dbReference>
<dbReference type="InterPro" id="IPR047549">
    <property type="entry name" value="BICC1_KH-I_rpt1"/>
</dbReference>
<dbReference type="InterPro" id="IPR004087">
    <property type="entry name" value="KH_dom"/>
</dbReference>
<dbReference type="SMART" id="SM00454">
    <property type="entry name" value="SAM"/>
    <property type="match status" value="1"/>
</dbReference>
<dbReference type="InterPro" id="IPR001660">
    <property type="entry name" value="SAM"/>
</dbReference>
<dbReference type="CDD" id="cd22421">
    <property type="entry name" value="KH-I_BICC1_rpt2"/>
    <property type="match status" value="1"/>
</dbReference>
<evidence type="ECO:0000313" key="6">
    <source>
        <dbReference type="EMBL" id="KAK9505694.1"/>
    </source>
</evidence>
<dbReference type="Pfam" id="PF00536">
    <property type="entry name" value="SAM_1"/>
    <property type="match status" value="1"/>
</dbReference>
<evidence type="ECO:0000259" key="5">
    <source>
        <dbReference type="PROSITE" id="PS50105"/>
    </source>
</evidence>
<dbReference type="Proteomes" id="UP001461498">
    <property type="component" value="Unassembled WGS sequence"/>
</dbReference>
<accession>A0AAW1D6R9</accession>
<dbReference type="SMART" id="SM00322">
    <property type="entry name" value="KH"/>
    <property type="match status" value="3"/>
</dbReference>
<dbReference type="AlphaFoldDB" id="A0AAW1D6R9"/>
<dbReference type="Pfam" id="PF00013">
    <property type="entry name" value="KH_1"/>
    <property type="match status" value="2"/>
</dbReference>
<dbReference type="PROSITE" id="PS50105">
    <property type="entry name" value="SAM_DOMAIN"/>
    <property type="match status" value="1"/>
</dbReference>
<dbReference type="PANTHER" id="PTHR10627">
    <property type="entry name" value="SCP160"/>
    <property type="match status" value="1"/>
</dbReference>
<dbReference type="GO" id="GO:0010468">
    <property type="term" value="P:regulation of gene expression"/>
    <property type="evidence" value="ECO:0007669"/>
    <property type="project" value="UniProtKB-ARBA"/>
</dbReference>
<feature type="compositionally biased region" description="Polar residues" evidence="4">
    <location>
        <begin position="1"/>
        <end position="20"/>
    </location>
</feature>
<keyword evidence="3" id="KW-0694">RNA-binding</keyword>
<sequence>MSASETNSDCTTGRDSSLGSSREDLQDIAHSLGLPSATLLTQERFRVDRRRLESLMFGDGPNTASEYFDNIMRETRTHIVWPSRLKHGAKSKKDPHIRVVGRSEDVKRAREKIVSALDTKSNRVNMKIDVSYTDHSHIIGRGGLTIKKVMEDTGCHIHFPDSNRNNAHEKSNQVSIAGEVWGVEKARAKVRELTPLIFSFELPILGALSPASDSYSSYIRVLEETYNVQVMFRTRQKLNSTLVLVKGCEWEVTNVKEATQLLITHMCRNLADQVLVNMMIEISPQHHSIVLGKNNENLKIIMQNTSTQIIFLDPCDPNIPSLKKSNFTITGSIHNVYKARQQLIGSLPIVLMFDVPENSPIISPKQLTEMMNNLDVLITIKHKQKQNMLSFIIKGIERNVSNIYEARRSLIAPDDPPLRVEIPSSYFIPNASRLCKTTWNLPMVHQDLPSSFILGSLIPSQPRDNVWSTLPQIMMGAHQVPIQQILTQPSHRYHHCHQQRPTPYHLGQFSHSSFSLPDLPVYSSSNSCVSSPCPSPRTISPVHGYSHGYDGYNYGAAGQCKTTNNNNCCNNDPVERKAPGFERPIFSTVDYQKKKMLAVQAMQKQVNPEEVRVPNSTWSGHGFSQSSPSTVLRQQETNDEKRMEQEWLNIGGLENDFSTGQNQDKTLIDELPASNYFESLSQATISSVTALNSQDIYTILASVGLEKYNHLFKNHEIDMSTFRTLTENDLKEIGISAFGARRKIMLSIAELNRERNPIKGSAAPGAERKSSSTNSLNEMW</sequence>
<dbReference type="Gene3D" id="3.30.310.270">
    <property type="match status" value="3"/>
</dbReference>
<dbReference type="Gene3D" id="1.10.150.50">
    <property type="entry name" value="Transcription Factor, Ets-1"/>
    <property type="match status" value="1"/>
</dbReference>
<dbReference type="PROSITE" id="PS50084">
    <property type="entry name" value="KH_TYPE_1"/>
    <property type="match status" value="2"/>
</dbReference>
<feature type="compositionally biased region" description="Polar residues" evidence="4">
    <location>
        <begin position="771"/>
        <end position="780"/>
    </location>
</feature>
<feature type="region of interest" description="Disordered" evidence="4">
    <location>
        <begin position="1"/>
        <end position="23"/>
    </location>
</feature>
<evidence type="ECO:0000256" key="2">
    <source>
        <dbReference type="ARBA" id="ARBA00022737"/>
    </source>
</evidence>
<dbReference type="GO" id="GO:0003723">
    <property type="term" value="F:RNA binding"/>
    <property type="evidence" value="ECO:0007669"/>
    <property type="project" value="UniProtKB-UniRule"/>
</dbReference>
<gene>
    <name evidence="6" type="ORF">O3M35_009686</name>
</gene>
<dbReference type="InterPro" id="IPR054727">
    <property type="entry name" value="BICC1_KH"/>
</dbReference>
<evidence type="ECO:0000256" key="3">
    <source>
        <dbReference type="PROSITE-ProRule" id="PRU00117"/>
    </source>
</evidence>
<feature type="region of interest" description="Disordered" evidence="4">
    <location>
        <begin position="757"/>
        <end position="780"/>
    </location>
</feature>